<keyword evidence="12" id="KW-1185">Reference proteome</keyword>
<dbReference type="SUPFAM" id="SSF48034">
    <property type="entry name" value="Guanido kinase N-terminal domain"/>
    <property type="match status" value="1"/>
</dbReference>
<feature type="repeat" description="ANK" evidence="5">
    <location>
        <begin position="1556"/>
        <end position="1589"/>
    </location>
</feature>
<evidence type="ECO:0000256" key="2">
    <source>
        <dbReference type="ARBA" id="ARBA00022741"/>
    </source>
</evidence>
<dbReference type="PROSITE" id="PS50088">
    <property type="entry name" value="ANK_REPEAT"/>
    <property type="match status" value="8"/>
</dbReference>
<feature type="compositionally biased region" description="Basic and acidic residues" evidence="8">
    <location>
        <begin position="468"/>
        <end position="481"/>
    </location>
</feature>
<evidence type="ECO:0000256" key="3">
    <source>
        <dbReference type="ARBA" id="ARBA00022777"/>
    </source>
</evidence>
<keyword evidence="2 7" id="KW-0547">Nucleotide-binding</keyword>
<feature type="compositionally biased region" description="Polar residues" evidence="8">
    <location>
        <begin position="1322"/>
        <end position="1338"/>
    </location>
</feature>
<dbReference type="Pfam" id="PF12796">
    <property type="entry name" value="Ank_2"/>
    <property type="match status" value="3"/>
</dbReference>
<feature type="binding site" evidence="7">
    <location>
        <begin position="1146"/>
        <end position="1150"/>
    </location>
    <ligand>
        <name>ATP</name>
        <dbReference type="ChEBI" id="CHEBI:30616"/>
    </ligand>
</feature>
<evidence type="ECO:0000313" key="12">
    <source>
        <dbReference type="Proteomes" id="UP000075920"/>
    </source>
</evidence>
<dbReference type="Proteomes" id="UP000075920">
    <property type="component" value="Unassembled WGS sequence"/>
</dbReference>
<sequence>MATRANAIKPSNIRIWLHHKQMSKLAKVLWAGQGMRLRTETSHHPRMKRFLECVPHVMGVIKDIHQAVIDNDLDALKEKTDPPAPRVILTSKDANGLTPLHKAAGLAHTQIVEYILSVWPSLSSDEDHTGKTPLHWAASAKNNARSFNLLVQAGADETALDDRNKAAEHYKNKPSDIDRSLLSVIPEAPRISQQGFPAYFDWAMFTLPDDSDENNLLDADAPEGGVAVADTVSKSKSVHNLTNGVLTELGREERETNGTESTENVKVAEEINDTETNGGPEEMDNREEATSEQDETVVEHDEEISTPPAGTVTDAPDVSYDKVDDESEDHAQVAESHDGVTEEKIVKSETNDQSQPPESNATDMVPVEENGHTEAVEDGLQDVSRNASAKETTNSSAKSNEIERTSDTENGKESNPSPVALEEAEVSKDSLEQVVAKDDEIEQDSLGKDLEPDEVVPGIDRAASPSSGKDDRADKDDKKVESPNPPEEEQEVVEEHSIKDDTEAAGETEELETQQTAVTATVASATGPEPTSQVLEIEGTVQGEPDQGQLQSQNEQPVELDEQPNVIPYFFVSNSLCVSRIIQQTVQEAIDGADLEQLAAIVLNGEGKQLIGRKSEQSEIQAFLDNVPAYMGKIRRVHLAAREGSLRDLQSALDRRKFATAKDEVSPHGATPLHVATIFGHAGIVRYLAGRFPETLSATDDDGRTPLHYAATLKDNGHFYNLLTHLGANPKVEDNLNHSAEYYLGHVQSQGILSHRQLLRDYGAKEELADEMLNDQVPDDLHSARRPLDDVDTLTTLERCFKIIHEPIDDLVRSVGLPTNSVPGSASSLRILITSYLARFLKRSVFDKVKKRQTRLDHNLFDVIWPAMKKATKEKRLDEDLNVGIVIPDYDVFVVFQEFLVPMIKDIHCMEATQPFMPHPAMQYFPRYAINNQQPEPGAITTPSNNGNILRENPDSIQLNLDTSGKFITGCVIECARNLDAYEFPLNLGIAQLEQVERVITSRVLSMDFVRAIGETELGTYYSMNEILENPSEIRTILATKGLLIPMLDHTDPYQTAESIAINGRFWPYGRGVYVSVDAGLVVWVNTQDHLRLLCCTESKDPASIGAAYSKVGRAMNYLEEWIQFKHSYFLGNLLSRPSFLGTGLKFTLTLVLPHLRKEQENLRHLCVVRGLHLFTDEDLPSVRMCNMRSLAQTEWQLFQDFSGAITNVVALEKELSMSNSLHIAATLLRIFQLGEQQVEIPLFRTEEGRYLATSLGDPLIKGLTEVANKRPPDPITYLANYLFNFANQKTKTGRNESNNDSNNNFIEGSIKQPAEKELESSVKQPSQPETIQGSVATQPMEPNVRDESQPSPEEPDIIPAPSDERDEHGQSMLHFACARSHGRNALIQLIEESGANVTYRDELYRTARDVALQATQPDNAKEIDRYVIGLVAKGDLDALNGMLLEGYDHIMDIVAPDGTTIEQVASARGHQDIVRFLEGIRTFEENRENLLGAIRQKKFEAVVNLSKLPDGAKLVRAKNYYGRCSLHIAILMENEDIVDYLATNFKAALKIGDNLERTPLHYAMGVSNVEALSRILIKNGAKRVLKDLKGRQPSYYFMNKADILLPSLMFAHRKMDFNPLLLASGKRKSAFLPYKPSNTVLTNLQRGNTEANIPSEICLNFHEKTGQGEITEEQVRAEQAVDAVDSDQFTPLHWACYYGQLAAATILIKCGADVNKQATDMITPLLLAGAGGHNEIVRLLVDKGAVVNHMDIVGNTALMYAAAGNHPHTCNELLNAGAIFTDANEDGESAYSLAVKNNANLAQAVLENHITALLMTWQDAAQLLVCSRAHHTPVAIVINTRLICTVTNPRVLFLVDMDEICSLYTDVKDDLLAKFNGLKDANGKADPKKTATVNGKRTATPVRDQQQQGGNKTNQKEPEPAKQTGPSKQTYRNLDAALRAISAPDLHSQLTAVNVSFKDNHLMLLKALTGILNDKLRVEETDPLYSNKPVSYPYKSMPQPLRDVIDDCVAKANEENGKYFYDLTLSNLASDMNKGLPHLGHKIILQAIAMHYPSACVNNLARNAILRNSYQNRTNIGLSLLWALGQGGYNDLDVGLKVWQDIMVPVMELKNYNRFTCEYVQRILKLHRSHKLNLGGSEFLTILSSLTTQPKANRELDETAQLLVERYVFSAPKASATFAMLFKNISFITRPEMIYYGLALCLLEDPESASVWLGLYRHNVDTSLAILSYLNTSNQKYCSKLLGEDHFIRFLSDVDKQTEELLQSKKKTEGLKSVTSILK</sequence>
<dbReference type="Gene3D" id="1.25.40.20">
    <property type="entry name" value="Ankyrin repeat-containing domain"/>
    <property type="match status" value="5"/>
</dbReference>
<evidence type="ECO:0000256" key="1">
    <source>
        <dbReference type="ARBA" id="ARBA00022679"/>
    </source>
</evidence>
<evidence type="ECO:0000256" key="7">
    <source>
        <dbReference type="PROSITE-ProRule" id="PRU00843"/>
    </source>
</evidence>
<organism evidence="11 12">
    <name type="scientific">Anopheles minimus</name>
    <dbReference type="NCBI Taxonomy" id="112268"/>
    <lineage>
        <taxon>Eukaryota</taxon>
        <taxon>Metazoa</taxon>
        <taxon>Ecdysozoa</taxon>
        <taxon>Arthropoda</taxon>
        <taxon>Hexapoda</taxon>
        <taxon>Insecta</taxon>
        <taxon>Pterygota</taxon>
        <taxon>Neoptera</taxon>
        <taxon>Endopterygota</taxon>
        <taxon>Diptera</taxon>
        <taxon>Nematocera</taxon>
        <taxon>Culicoidea</taxon>
        <taxon>Culicidae</taxon>
        <taxon>Anophelinae</taxon>
        <taxon>Anopheles</taxon>
    </lineage>
</organism>
<dbReference type="InterPro" id="IPR036802">
    <property type="entry name" value="ATP-guanido_PTrfase_N_sf"/>
</dbReference>
<dbReference type="InterPro" id="IPR022413">
    <property type="entry name" value="ATP-guanido_PTrfase_N"/>
</dbReference>
<dbReference type="PROSITE" id="PS50297">
    <property type="entry name" value="ANK_REP_REGION"/>
    <property type="match status" value="8"/>
</dbReference>
<feature type="compositionally biased region" description="Basic and acidic residues" evidence="8">
    <location>
        <begin position="400"/>
        <end position="412"/>
    </location>
</feature>
<dbReference type="Pfam" id="PF10151">
    <property type="entry name" value="TMEM214"/>
    <property type="match status" value="1"/>
</dbReference>
<feature type="compositionally biased region" description="Polar residues" evidence="8">
    <location>
        <begin position="383"/>
        <end position="399"/>
    </location>
</feature>
<dbReference type="SUPFAM" id="SSF55931">
    <property type="entry name" value="Glutamine synthetase/guanido kinase"/>
    <property type="match status" value="1"/>
</dbReference>
<dbReference type="Pfam" id="PF05186">
    <property type="entry name" value="Dpy-30"/>
    <property type="match status" value="1"/>
</dbReference>
<dbReference type="InterPro" id="IPR007858">
    <property type="entry name" value="Dpy-30_motif"/>
</dbReference>
<dbReference type="FunFam" id="1.25.40.20:FF:000332">
    <property type="entry name" value="Ankyrin repeat family A protein"/>
    <property type="match status" value="1"/>
</dbReference>
<dbReference type="Pfam" id="PF00217">
    <property type="entry name" value="ATP-gua_Ptrans"/>
    <property type="match status" value="1"/>
</dbReference>
<proteinExistence type="inferred from homology"/>
<evidence type="ECO:0000256" key="4">
    <source>
        <dbReference type="ARBA" id="ARBA00022840"/>
    </source>
</evidence>
<evidence type="ECO:0000259" key="9">
    <source>
        <dbReference type="PROSITE" id="PS51509"/>
    </source>
</evidence>
<feature type="binding site" evidence="7">
    <location>
        <position position="1092"/>
    </location>
    <ligand>
        <name>ATP</name>
        <dbReference type="ChEBI" id="CHEBI:30616"/>
    </ligand>
</feature>
<dbReference type="SMART" id="SM00248">
    <property type="entry name" value="ANK"/>
    <property type="match status" value="10"/>
</dbReference>
<feature type="repeat" description="ANK" evidence="5">
    <location>
        <begin position="702"/>
        <end position="735"/>
    </location>
</feature>
<reference evidence="12" key="1">
    <citation type="submission" date="2013-03" db="EMBL/GenBank/DDBJ databases">
        <title>The Genome Sequence of Anopheles minimus MINIMUS1.</title>
        <authorList>
            <consortium name="The Broad Institute Genomics Platform"/>
            <person name="Neafsey D.E."/>
            <person name="Walton C."/>
            <person name="Walker B."/>
            <person name="Young S.K."/>
            <person name="Zeng Q."/>
            <person name="Gargeya S."/>
            <person name="Fitzgerald M."/>
            <person name="Haas B."/>
            <person name="Abouelleil A."/>
            <person name="Allen A.W."/>
            <person name="Alvarado L."/>
            <person name="Arachchi H.M."/>
            <person name="Berlin A.M."/>
            <person name="Chapman S.B."/>
            <person name="Gainer-Dewar J."/>
            <person name="Goldberg J."/>
            <person name="Griggs A."/>
            <person name="Gujja S."/>
            <person name="Hansen M."/>
            <person name="Howarth C."/>
            <person name="Imamovic A."/>
            <person name="Ireland A."/>
            <person name="Larimer J."/>
            <person name="McCowan C."/>
            <person name="Murphy C."/>
            <person name="Pearson M."/>
            <person name="Poon T.W."/>
            <person name="Priest M."/>
            <person name="Roberts A."/>
            <person name="Saif S."/>
            <person name="Shea T."/>
            <person name="Sisk P."/>
            <person name="Sykes S."/>
            <person name="Wortman J."/>
            <person name="Nusbaum C."/>
            <person name="Birren B."/>
        </authorList>
    </citation>
    <scope>NUCLEOTIDE SEQUENCE [LARGE SCALE GENOMIC DNA]</scope>
    <source>
        <strain evidence="12">MINIMUS1</strain>
    </source>
</reference>
<feature type="region of interest" description="Disordered" evidence="8">
    <location>
        <begin position="252"/>
        <end position="515"/>
    </location>
</feature>
<feature type="binding site" evidence="7">
    <location>
        <begin position="970"/>
        <end position="974"/>
    </location>
    <ligand>
        <name>ATP</name>
        <dbReference type="ChEBI" id="CHEBI:30616"/>
    </ligand>
</feature>
<feature type="region of interest" description="Disordered" evidence="8">
    <location>
        <begin position="1315"/>
        <end position="1370"/>
    </location>
</feature>
<dbReference type="PANTHER" id="PTHR24172">
    <property type="entry name" value="ANK_REP_REGION DOMAIN-CONTAINING PROTEIN"/>
    <property type="match status" value="1"/>
</dbReference>
<comment type="similarity">
    <text evidence="6">Belongs to the ATP:guanido phosphotransferase family.</text>
</comment>
<dbReference type="PROSITE" id="PS51509">
    <property type="entry name" value="PHOSPHAGEN_KINASE_N"/>
    <property type="match status" value="1"/>
</dbReference>
<dbReference type="SUPFAM" id="SSF48403">
    <property type="entry name" value="Ankyrin repeat"/>
    <property type="match status" value="3"/>
</dbReference>
<dbReference type="Pfam" id="PF00023">
    <property type="entry name" value="Ank"/>
    <property type="match status" value="1"/>
</dbReference>
<name>A0A182WGP9_9DIPT</name>
<feature type="repeat" description="ANK" evidence="5">
    <location>
        <begin position="129"/>
        <end position="162"/>
    </location>
</feature>
<feature type="compositionally biased region" description="Basic and acidic residues" evidence="8">
    <location>
        <begin position="329"/>
        <end position="350"/>
    </location>
</feature>
<dbReference type="GO" id="GO:0016301">
    <property type="term" value="F:kinase activity"/>
    <property type="evidence" value="ECO:0007669"/>
    <property type="project" value="UniProtKB-KW"/>
</dbReference>
<dbReference type="PANTHER" id="PTHR24172:SF4">
    <property type="entry name" value="ANK_REP_REGION DOMAIN-CONTAINING PROTEIN"/>
    <property type="match status" value="1"/>
</dbReference>
<dbReference type="InterPro" id="IPR049630">
    <property type="entry name" value="DYDC-like_DD"/>
</dbReference>
<dbReference type="Gene3D" id="1.10.135.10">
    <property type="entry name" value="ATP:guanido phosphotransferase, N-terminal domain"/>
    <property type="match status" value="1"/>
</dbReference>
<feature type="compositionally biased region" description="Acidic residues" evidence="8">
    <location>
        <begin position="503"/>
        <end position="512"/>
    </location>
</feature>
<dbReference type="STRING" id="112268.A0A182WGP9"/>
<dbReference type="Gene3D" id="3.30.590.10">
    <property type="entry name" value="Glutamine synthetase/guanido kinase, catalytic domain"/>
    <property type="match status" value="1"/>
</dbReference>
<feature type="binding site" evidence="7">
    <location>
        <begin position="1170"/>
        <end position="1175"/>
    </location>
    <ligand>
        <name>ATP</name>
        <dbReference type="ChEBI" id="CHEBI:30616"/>
    </ligand>
</feature>
<feature type="domain" description="Phosphagen kinase N-terminal" evidence="9">
    <location>
        <begin position="818"/>
        <end position="909"/>
    </location>
</feature>
<dbReference type="InterPro" id="IPR014746">
    <property type="entry name" value="Gln_synth/guanido_kin_cat_dom"/>
</dbReference>
<dbReference type="InterPro" id="IPR022414">
    <property type="entry name" value="ATP-guanido_PTrfase_cat"/>
</dbReference>
<dbReference type="InterPro" id="IPR036770">
    <property type="entry name" value="Ankyrin_rpt-contain_sf"/>
</dbReference>
<feature type="repeat" description="ANK" evidence="5">
    <location>
        <begin position="1688"/>
        <end position="1720"/>
    </location>
</feature>
<evidence type="ECO:0000313" key="11">
    <source>
        <dbReference type="EnsemblMetazoa" id="AMIN009549-PA"/>
    </source>
</evidence>
<feature type="repeat" description="ANK" evidence="5">
    <location>
        <begin position="1369"/>
        <end position="1403"/>
    </location>
</feature>
<keyword evidence="1 7" id="KW-0808">Transferase</keyword>
<dbReference type="Pfam" id="PF02807">
    <property type="entry name" value="ATP-gua_PtransN"/>
    <property type="match status" value="1"/>
</dbReference>
<dbReference type="InterPro" id="IPR002110">
    <property type="entry name" value="Ankyrin_rpt"/>
</dbReference>
<evidence type="ECO:0000256" key="6">
    <source>
        <dbReference type="PROSITE-ProRule" id="PRU00842"/>
    </source>
</evidence>
<dbReference type="GO" id="GO:0005524">
    <property type="term" value="F:ATP binding"/>
    <property type="evidence" value="ECO:0007669"/>
    <property type="project" value="UniProtKB-UniRule"/>
</dbReference>
<evidence type="ECO:0000259" key="10">
    <source>
        <dbReference type="PROSITE" id="PS51510"/>
    </source>
</evidence>
<dbReference type="CDD" id="cd22966">
    <property type="entry name" value="DD_DYDC-like"/>
    <property type="match status" value="1"/>
</dbReference>
<dbReference type="Gene3D" id="1.20.890.10">
    <property type="entry name" value="cAMP-dependent protein kinase regulatory subunit, dimerization-anchoring domain"/>
    <property type="match status" value="1"/>
</dbReference>
<protein>
    <submittedName>
        <fullName evidence="11">Uncharacterized protein</fullName>
    </submittedName>
</protein>
<evidence type="ECO:0000256" key="8">
    <source>
        <dbReference type="SAM" id="MobiDB-lite"/>
    </source>
</evidence>
<dbReference type="InterPro" id="IPR019308">
    <property type="entry name" value="TMEM214"/>
</dbReference>
<keyword evidence="3 7" id="KW-0418">Kinase</keyword>
<dbReference type="PROSITE" id="PS51510">
    <property type="entry name" value="PHOSPHAGEN_KINASE_C"/>
    <property type="match status" value="1"/>
</dbReference>
<feature type="repeat" description="ANK" evidence="5">
    <location>
        <begin position="1721"/>
        <end position="1753"/>
    </location>
</feature>
<feature type="region of interest" description="Disordered" evidence="8">
    <location>
        <begin position="1883"/>
        <end position="1930"/>
    </location>
</feature>
<feature type="compositionally biased region" description="Polar residues" evidence="8">
    <location>
        <begin position="351"/>
        <end position="362"/>
    </location>
</feature>
<feature type="compositionally biased region" description="Basic and acidic residues" evidence="8">
    <location>
        <begin position="425"/>
        <end position="438"/>
    </location>
</feature>
<evidence type="ECO:0000256" key="5">
    <source>
        <dbReference type="PROSITE-ProRule" id="PRU00023"/>
    </source>
</evidence>
<feature type="compositionally biased region" description="Acidic residues" evidence="8">
    <location>
        <begin position="281"/>
        <end position="304"/>
    </location>
</feature>
<reference evidence="11" key="2">
    <citation type="submission" date="2020-05" db="UniProtKB">
        <authorList>
            <consortium name="EnsemblMetazoa"/>
        </authorList>
    </citation>
    <scope>IDENTIFICATION</scope>
    <source>
        <strain evidence="11">MINIMUS1</strain>
    </source>
</reference>
<feature type="domain" description="Phosphagen kinase C-terminal" evidence="10">
    <location>
        <begin position="967"/>
        <end position="1216"/>
    </location>
</feature>
<accession>A0A182WGP9</accession>
<feature type="repeat" description="ANK" evidence="5">
    <location>
        <begin position="95"/>
        <end position="127"/>
    </location>
</feature>
<feature type="compositionally biased region" description="Basic and acidic residues" evidence="8">
    <location>
        <begin position="493"/>
        <end position="502"/>
    </location>
</feature>
<dbReference type="VEuPathDB" id="VectorBase:AMIN009549"/>
<keyword evidence="4 7" id="KW-0067">ATP-binding</keyword>
<dbReference type="EnsemblMetazoa" id="AMIN009549-RA">
    <property type="protein sequence ID" value="AMIN009549-PA"/>
    <property type="gene ID" value="AMIN009549"/>
</dbReference>
<feature type="repeat" description="ANK" evidence="5">
    <location>
        <begin position="668"/>
        <end position="688"/>
    </location>
</feature>
<keyword evidence="5" id="KW-0040">ANK repeat</keyword>
<comment type="caution">
    <text evidence="7">Lacks conserved residue(s) required for the propagation of feature annotation.</text>
</comment>